<dbReference type="PANTHER" id="PTHR13992">
    <property type="entry name" value="NUCLEAR RECEPTOR CO-REPRESSOR RELATED NCOR"/>
    <property type="match status" value="1"/>
</dbReference>
<feature type="compositionally biased region" description="Polar residues" evidence="1">
    <location>
        <begin position="1463"/>
        <end position="1473"/>
    </location>
</feature>
<feature type="compositionally biased region" description="Polar residues" evidence="1">
    <location>
        <begin position="1753"/>
        <end position="1790"/>
    </location>
</feature>
<dbReference type="Gene3D" id="1.10.10.60">
    <property type="entry name" value="Homeodomain-like"/>
    <property type="match status" value="1"/>
</dbReference>
<feature type="compositionally biased region" description="Basic and acidic residues" evidence="1">
    <location>
        <begin position="1687"/>
        <end position="1704"/>
    </location>
</feature>
<protein>
    <recommendedName>
        <fullName evidence="2">SANT domain-containing protein</fullName>
    </recommendedName>
</protein>
<dbReference type="Proteomes" id="UP001345691">
    <property type="component" value="Unassembled WGS sequence"/>
</dbReference>
<feature type="compositionally biased region" description="Basic and acidic residues" evidence="1">
    <location>
        <begin position="603"/>
        <end position="613"/>
    </location>
</feature>
<dbReference type="EMBL" id="JAVRRF010000014">
    <property type="protein sequence ID" value="KAK5058221.1"/>
    <property type="molecule type" value="Genomic_DNA"/>
</dbReference>
<dbReference type="SMART" id="SM00717">
    <property type="entry name" value="SANT"/>
    <property type="match status" value="2"/>
</dbReference>
<feature type="domain" description="SANT" evidence="2">
    <location>
        <begin position="941"/>
        <end position="992"/>
    </location>
</feature>
<feature type="compositionally biased region" description="Basic and acidic residues" evidence="1">
    <location>
        <begin position="1554"/>
        <end position="1564"/>
    </location>
</feature>
<dbReference type="Gene3D" id="1.20.58.1880">
    <property type="match status" value="1"/>
</dbReference>
<feature type="region of interest" description="Disordered" evidence="1">
    <location>
        <begin position="1335"/>
        <end position="1413"/>
    </location>
</feature>
<reference evidence="3 4" key="1">
    <citation type="submission" date="2023-08" db="EMBL/GenBank/DDBJ databases">
        <title>Black Yeasts Isolated from many extreme environments.</title>
        <authorList>
            <person name="Coleine C."/>
            <person name="Stajich J.E."/>
            <person name="Selbmann L."/>
        </authorList>
    </citation>
    <scope>NUCLEOTIDE SEQUENCE [LARGE SCALE GENOMIC DNA]</scope>
    <source>
        <strain evidence="3 4">CCFEE 6328</strain>
    </source>
</reference>
<dbReference type="InterPro" id="IPR051571">
    <property type="entry name" value="N-CoR_corepressor"/>
</dbReference>
<feature type="compositionally biased region" description="Low complexity" evidence="1">
    <location>
        <begin position="1797"/>
        <end position="1810"/>
    </location>
</feature>
<feature type="compositionally biased region" description="Basic and acidic residues" evidence="1">
    <location>
        <begin position="9"/>
        <end position="21"/>
    </location>
</feature>
<feature type="region of interest" description="Disordered" evidence="1">
    <location>
        <begin position="704"/>
        <end position="765"/>
    </location>
</feature>
<feature type="compositionally biased region" description="Basic and acidic residues" evidence="1">
    <location>
        <begin position="189"/>
        <end position="250"/>
    </location>
</feature>
<feature type="region of interest" description="Disordered" evidence="1">
    <location>
        <begin position="1446"/>
        <end position="1481"/>
    </location>
</feature>
<evidence type="ECO:0000313" key="3">
    <source>
        <dbReference type="EMBL" id="KAK5058221.1"/>
    </source>
</evidence>
<feature type="compositionally biased region" description="Basic and acidic residues" evidence="1">
    <location>
        <begin position="98"/>
        <end position="144"/>
    </location>
</feature>
<evidence type="ECO:0000256" key="1">
    <source>
        <dbReference type="SAM" id="MobiDB-lite"/>
    </source>
</evidence>
<dbReference type="InterPro" id="IPR001005">
    <property type="entry name" value="SANT/Myb"/>
</dbReference>
<feature type="compositionally biased region" description="Basic and acidic residues" evidence="1">
    <location>
        <begin position="1811"/>
        <end position="1841"/>
    </location>
</feature>
<evidence type="ECO:0000259" key="2">
    <source>
        <dbReference type="PROSITE" id="PS51293"/>
    </source>
</evidence>
<dbReference type="SUPFAM" id="SSF46689">
    <property type="entry name" value="Homeodomain-like"/>
    <property type="match status" value="2"/>
</dbReference>
<feature type="compositionally biased region" description="Polar residues" evidence="1">
    <location>
        <begin position="386"/>
        <end position="405"/>
    </location>
</feature>
<feature type="compositionally biased region" description="Basic and acidic residues" evidence="1">
    <location>
        <begin position="79"/>
        <end position="90"/>
    </location>
</feature>
<feature type="region of interest" description="Disordered" evidence="1">
    <location>
        <begin position="997"/>
        <end position="1097"/>
    </location>
</feature>
<feature type="compositionally biased region" description="Low complexity" evidence="1">
    <location>
        <begin position="836"/>
        <end position="855"/>
    </location>
</feature>
<feature type="region of interest" description="Disordered" evidence="1">
    <location>
        <begin position="830"/>
        <end position="865"/>
    </location>
</feature>
<feature type="compositionally biased region" description="Low complexity" evidence="1">
    <location>
        <begin position="323"/>
        <end position="333"/>
    </location>
</feature>
<feature type="region of interest" description="Disordered" evidence="1">
    <location>
        <begin position="1"/>
        <end position="645"/>
    </location>
</feature>
<dbReference type="CDD" id="cd00167">
    <property type="entry name" value="SANT"/>
    <property type="match status" value="2"/>
</dbReference>
<feature type="region of interest" description="Disordered" evidence="1">
    <location>
        <begin position="1512"/>
        <end position="1854"/>
    </location>
</feature>
<feature type="compositionally biased region" description="Acidic residues" evidence="1">
    <location>
        <begin position="622"/>
        <end position="645"/>
    </location>
</feature>
<feature type="compositionally biased region" description="Polar residues" evidence="1">
    <location>
        <begin position="366"/>
        <end position="376"/>
    </location>
</feature>
<sequence>MSSRYPPPARDRSPPRYDRRPSGTYNAGGSSYRGQADSAQLPSERAPPRGPKADFGRGGFSQFSPAPRGRGGFTARTGDTWDRDRDRDARPVAQSYRGGRDDDRPEWSRRDRDFGTADRGREPRSYVARDRSASPVRARRDSRESVPSTFGRLADTASSYYVPPARGGLGRGRGRGDWDRSRGRSSFVGERDRDLFQPRSRSRESWRDRERDFDRGRPAGSDADRFERRGFERSKEREGRTRDREHDIWPRDPSPIKSSVANTGAPIAASSLTADRAPKFDSDAGRRSSVVATPTGALRDNRRDGEPSDYFGTRTDTARRDQPPSAQQPSAAAGLDYGPPPSVPSATTPASEKPAQAKPPAPKTETGASSSSTFQPPSAPKAARTSMLTSLIQSSKATQNESSSRPEPIARSVRPSQPSDVVTKEEEPPIELKPPAAPAADRQMPPNVPSGPRLGNAPPYKPRLPSIEPASPAQPPSAPREVPKPQPLDSRSPSIPTGPRLDREGSRPLPGTGSKIWVSPDYKPKPSIMNTMNKAYQPEPRDRLGSIPTGPRGQQIPFHNSAEKSRGLPPTYSSITSAPLGPKPSVQTSPRIETKITLLPQKRSFEMRQHPEDVEMSAPASSEDEDEEEEEEAEDDSFDEDYFAESEERFRQELELLEARKPPPILEDATIVSLLFKLQFLEMIMQENDPMPVRSPVQASIEQIPAPKSDPTGLPSPEQAPQEIDNKIEDKEEEEIAPAHPKGRPLKQAPVNPIPTPPIEDLPYLKAETPERDVFEDSDNEIEHEAVAILLQQEFERSAWDWRSDLEDMRGEFRRKYPIWKQEVIQLEHERRDVQASPAPASPAPSAAPSVTPSLSHERTRGARNTTEADLQAAILMSQQSLREEEERREREAASSSLPNYDTEAVVPPMLKPADVELSEFKDTNRRVSKELAIDVFAYVPPEDDFTEEEQKLFITAYCQTPKKWGKIAEAIPGRTYQDCIVHYYLTKNQAHYKDIWRRSQPRKKRGRTANKPRSNALLVYGDDGEVAPVPVTDSGRPRRAAAPTFGDAPSEVDSSTPVPQSKKLASASKDGSAEPAATKPARGRKAGIATKTRRTKAQIQADQQALLLSGAEATSDKPVVGVKGEKARPLPRPETVATRNDVPALEQIPRPPDTLLPQHPGSEMSAAAQMANPAASQVTSYWSVPEQHKFPELLAYYGRDFAAIADFMKTKSVTMIKNYYLRQINDGKGDFERIAQMGDQVRMEGKTLGQPPSPIAPAKRRYEATPAVPSITRPIHQNEHSFVESEPAAHVIKPGVIEEFPRNTIERNASGEIVSKPRVIGREGIREAPLPGMVSAKSEEVSRYPAERSSLYVPKPLHGPRAGLFQEEPVGIPSGRQNLRPSIDERSPQLHPQRPLADLPRNELNQPSPASGIGQSILAQRERETVAQPQSQIPSMSLARGAPMQVDKYGPQQPVFRPGHSRNGSLATSRPGSSEPPRDLASLRRLDNQRSLYSGLGATASPATIPAAIPASQHSRPEVLQPAATPLASEPPKPPSKRSNLFGLLNDDPSDPPPKRPSLEAPRRQPVLSPQVVPVDAPRSMLQQSSGQMLPGEAGANRPSLMGPYRPPSGSMHHTASGQPPPTDYHGGFSTTPAKDPNDPWMARFDPRNQGGPVEQRAQLHSPAPSLYSVVPPGSQPNSAGSLHPGRAETPRGFDRGGLDHRRTFLGGIAQIPHAPSPPPQQASQNMQQYRSASGSSQHSRVSSVTYPAGPGSSQAAALNQQQMPQSLPPSASSTPVPSLHQRTQSSAEYPQRLTIQQHMAQQSQAKQQEQQREHERQIQRQMDVDMAQREREREREHQQQHHQQQQQHLLRRDPYGVDQHLAGGASRQNQMSGLVVVQWDTDIACRNNINTNISTSTSSKLDRVRTSRGVQIHLVPIRCIISINSMASIPDLLVIIGG</sequence>
<dbReference type="InterPro" id="IPR009057">
    <property type="entry name" value="Homeodomain-like_sf"/>
</dbReference>
<feature type="compositionally biased region" description="Low complexity" evidence="1">
    <location>
        <begin position="1723"/>
        <end position="1745"/>
    </location>
</feature>
<dbReference type="PROSITE" id="PS51293">
    <property type="entry name" value="SANT"/>
    <property type="match status" value="1"/>
</dbReference>
<evidence type="ECO:0000313" key="4">
    <source>
        <dbReference type="Proteomes" id="UP001345691"/>
    </source>
</evidence>
<feature type="compositionally biased region" description="Basic residues" evidence="1">
    <location>
        <begin position="1082"/>
        <end position="1097"/>
    </location>
</feature>
<comment type="caution">
    <text evidence="3">The sequence shown here is derived from an EMBL/GenBank/DDBJ whole genome shotgun (WGS) entry which is preliminary data.</text>
</comment>
<organism evidence="3 4">
    <name type="scientific">Exophiala sideris</name>
    <dbReference type="NCBI Taxonomy" id="1016849"/>
    <lineage>
        <taxon>Eukaryota</taxon>
        <taxon>Fungi</taxon>
        <taxon>Dikarya</taxon>
        <taxon>Ascomycota</taxon>
        <taxon>Pezizomycotina</taxon>
        <taxon>Eurotiomycetes</taxon>
        <taxon>Chaetothyriomycetidae</taxon>
        <taxon>Chaetothyriales</taxon>
        <taxon>Herpotrichiellaceae</taxon>
        <taxon>Exophiala</taxon>
    </lineage>
</organism>
<dbReference type="InterPro" id="IPR017884">
    <property type="entry name" value="SANT_dom"/>
</dbReference>
<keyword evidence="4" id="KW-1185">Reference proteome</keyword>
<proteinExistence type="predicted"/>
<feature type="compositionally biased region" description="Basic residues" evidence="1">
    <location>
        <begin position="1000"/>
        <end position="1011"/>
    </location>
</feature>
<gene>
    <name evidence="3" type="ORF">LTR69_006625</name>
</gene>
<feature type="compositionally biased region" description="Polar residues" evidence="1">
    <location>
        <begin position="1404"/>
        <end position="1413"/>
    </location>
</feature>
<feature type="compositionally biased region" description="Low complexity" evidence="1">
    <location>
        <begin position="344"/>
        <end position="356"/>
    </location>
</feature>
<accession>A0ABR0J7I2</accession>
<feature type="compositionally biased region" description="Basic and acidic residues" evidence="1">
    <location>
        <begin position="1338"/>
        <end position="1347"/>
    </location>
</feature>
<name>A0ABR0J7I2_9EURO</name>
<dbReference type="PANTHER" id="PTHR13992:SF39">
    <property type="entry name" value="SMRTER, ISOFORM G"/>
    <property type="match status" value="1"/>
</dbReference>
<feature type="compositionally biased region" description="Basic and acidic residues" evidence="1">
    <location>
        <begin position="276"/>
        <end position="286"/>
    </location>
</feature>
<feature type="compositionally biased region" description="Polar residues" evidence="1">
    <location>
        <begin position="23"/>
        <end position="41"/>
    </location>
</feature>
<dbReference type="Pfam" id="PF00249">
    <property type="entry name" value="Myb_DNA-binding"/>
    <property type="match status" value="2"/>
</dbReference>